<dbReference type="AlphaFoldDB" id="A0A1F5X3A4"/>
<accession>A0A1F5X3A4</accession>
<evidence type="ECO:0000313" key="2">
    <source>
        <dbReference type="EMBL" id="OGF82372.1"/>
    </source>
</evidence>
<organism evidence="2 3">
    <name type="scientific">Candidatus Giovannonibacteria bacterium RIFCSPLOWO2_01_FULL_46_13</name>
    <dbReference type="NCBI Taxonomy" id="1798352"/>
    <lineage>
        <taxon>Bacteria</taxon>
        <taxon>Candidatus Giovannoniibacteriota</taxon>
    </lineage>
</organism>
<evidence type="ECO:0000256" key="1">
    <source>
        <dbReference type="SAM" id="Phobius"/>
    </source>
</evidence>
<proteinExistence type="predicted"/>
<feature type="transmembrane region" description="Helical" evidence="1">
    <location>
        <begin position="30"/>
        <end position="52"/>
    </location>
</feature>
<keyword evidence="1" id="KW-1133">Transmembrane helix</keyword>
<comment type="caution">
    <text evidence="2">The sequence shown here is derived from an EMBL/GenBank/DDBJ whole genome shotgun (WGS) entry which is preliminary data.</text>
</comment>
<dbReference type="EMBL" id="MFIE01000020">
    <property type="protein sequence ID" value="OGF82372.1"/>
    <property type="molecule type" value="Genomic_DNA"/>
</dbReference>
<reference evidence="2 3" key="1">
    <citation type="journal article" date="2016" name="Nat. Commun.">
        <title>Thousands of microbial genomes shed light on interconnected biogeochemical processes in an aquifer system.</title>
        <authorList>
            <person name="Anantharaman K."/>
            <person name="Brown C.T."/>
            <person name="Hug L.A."/>
            <person name="Sharon I."/>
            <person name="Castelle C.J."/>
            <person name="Probst A.J."/>
            <person name="Thomas B.C."/>
            <person name="Singh A."/>
            <person name="Wilkins M.J."/>
            <person name="Karaoz U."/>
            <person name="Brodie E.L."/>
            <person name="Williams K.H."/>
            <person name="Hubbard S.S."/>
            <person name="Banfield J.F."/>
        </authorList>
    </citation>
    <scope>NUCLEOTIDE SEQUENCE [LARGE SCALE GENOMIC DNA]</scope>
</reference>
<gene>
    <name evidence="2" type="ORF">A3B18_02200</name>
</gene>
<dbReference type="Proteomes" id="UP000178684">
    <property type="component" value="Unassembled WGS sequence"/>
</dbReference>
<keyword evidence="1" id="KW-0812">Transmembrane</keyword>
<evidence type="ECO:0000313" key="3">
    <source>
        <dbReference type="Proteomes" id="UP000178684"/>
    </source>
</evidence>
<sequence>MNLDFSKIKLPSINFRAILDIEPRRLWNGFLWFLVFFALIVIIFDAWVFWYFSSAAAEGGTEINTLKTRKLDKALERLRVKENGLQNRNSIVIEDPDAR</sequence>
<protein>
    <submittedName>
        <fullName evidence="2">Uncharacterized protein</fullName>
    </submittedName>
</protein>
<keyword evidence="1" id="KW-0472">Membrane</keyword>
<name>A0A1F5X3A4_9BACT</name>